<dbReference type="OrthoDB" id="7764375at2"/>
<dbReference type="AlphaFoldDB" id="A0A5N7MS96"/>
<dbReference type="Pfam" id="PF06532">
    <property type="entry name" value="NrsF"/>
    <property type="match status" value="1"/>
</dbReference>
<dbReference type="EMBL" id="VOSK01000280">
    <property type="protein sequence ID" value="MPR29867.1"/>
    <property type="molecule type" value="Genomic_DNA"/>
</dbReference>
<evidence type="ECO:0000313" key="3">
    <source>
        <dbReference type="Proteomes" id="UP000403266"/>
    </source>
</evidence>
<sequence length="243" mass="25521">MFRIVGICRQSQHSSWIEGSCSPIEEAARVRTTSEVIDELASDLRPVAEGAVARTIALGVGGGLLFSAAMMLAWLGVRPDFAAAMTTGLFWVKFAYTLLLVAAGLSSVGRLARPAGQAQAASVAVIVLVAGIAILAGGQLAMAPHAERDHLILGATAETCPWNIMILSLPIFLGTVWALRRLAPTRLTIAGLAAGLGSGAAGAWIYSFHCDESAIPFVAVWYTLGIVLMSLCGAISGRYLLRW</sequence>
<feature type="transmembrane region" description="Helical" evidence="1">
    <location>
        <begin position="187"/>
        <end position="207"/>
    </location>
</feature>
<dbReference type="RefSeq" id="WP_152716742.1">
    <property type="nucleotide sequence ID" value="NZ_VOSJ01000305.1"/>
</dbReference>
<feature type="transmembrane region" description="Helical" evidence="1">
    <location>
        <begin position="89"/>
        <end position="108"/>
    </location>
</feature>
<reference evidence="2 3" key="1">
    <citation type="journal article" date="2019" name="Syst. Appl. Microbiol.">
        <title>Microvirga tunisiensis sp. nov., a root nodule symbiotic bacterium isolated from Lupinus micranthus and L. luteus grown in Northern Tunisia.</title>
        <authorList>
            <person name="Msaddak A."/>
            <person name="Rejili M."/>
            <person name="Duran D."/>
            <person name="Mars M."/>
            <person name="Palacios J.M."/>
            <person name="Ruiz-Argueso T."/>
            <person name="Rey L."/>
            <person name="Imperial J."/>
        </authorList>
    </citation>
    <scope>NUCLEOTIDE SEQUENCE [LARGE SCALE GENOMIC DNA]</scope>
    <source>
        <strain evidence="2 3">Lmie10</strain>
    </source>
</reference>
<protein>
    <submittedName>
        <fullName evidence="2">DUF1109 domain-containing protein</fullName>
    </submittedName>
</protein>
<organism evidence="2 3">
    <name type="scientific">Microvirga tunisiensis</name>
    <dbReference type="NCBI Taxonomy" id="2108360"/>
    <lineage>
        <taxon>Bacteria</taxon>
        <taxon>Pseudomonadati</taxon>
        <taxon>Pseudomonadota</taxon>
        <taxon>Alphaproteobacteria</taxon>
        <taxon>Hyphomicrobiales</taxon>
        <taxon>Methylobacteriaceae</taxon>
        <taxon>Microvirga</taxon>
    </lineage>
</organism>
<evidence type="ECO:0000256" key="1">
    <source>
        <dbReference type="SAM" id="Phobius"/>
    </source>
</evidence>
<gene>
    <name evidence="2" type="ORF">FS320_33590</name>
</gene>
<keyword evidence="1" id="KW-0812">Transmembrane</keyword>
<dbReference type="Proteomes" id="UP000403266">
    <property type="component" value="Unassembled WGS sequence"/>
</dbReference>
<feature type="transmembrane region" description="Helical" evidence="1">
    <location>
        <begin position="219"/>
        <end position="241"/>
    </location>
</feature>
<evidence type="ECO:0000313" key="2">
    <source>
        <dbReference type="EMBL" id="MPR29867.1"/>
    </source>
</evidence>
<keyword evidence="1" id="KW-0472">Membrane</keyword>
<name>A0A5N7MS96_9HYPH</name>
<dbReference type="InterPro" id="IPR009495">
    <property type="entry name" value="NrsF"/>
</dbReference>
<keyword evidence="1" id="KW-1133">Transmembrane helix</keyword>
<feature type="transmembrane region" description="Helical" evidence="1">
    <location>
        <begin position="55"/>
        <end position="77"/>
    </location>
</feature>
<accession>A0A5N7MS96</accession>
<keyword evidence="3" id="KW-1185">Reference proteome</keyword>
<feature type="transmembrane region" description="Helical" evidence="1">
    <location>
        <begin position="120"/>
        <end position="142"/>
    </location>
</feature>
<comment type="caution">
    <text evidence="2">The sequence shown here is derived from an EMBL/GenBank/DDBJ whole genome shotgun (WGS) entry which is preliminary data.</text>
</comment>
<proteinExistence type="predicted"/>
<feature type="transmembrane region" description="Helical" evidence="1">
    <location>
        <begin position="162"/>
        <end position="180"/>
    </location>
</feature>